<dbReference type="GO" id="GO:0016747">
    <property type="term" value="F:acyltransferase activity, transferring groups other than amino-acyl groups"/>
    <property type="evidence" value="ECO:0007669"/>
    <property type="project" value="InterPro"/>
</dbReference>
<dbReference type="InterPro" id="IPR050832">
    <property type="entry name" value="Bact_Acetyltransf"/>
</dbReference>
<name>A0A3D9HMP9_9PROT</name>
<gene>
    <name evidence="4" type="ORF">DFP90_10435</name>
</gene>
<keyword evidence="5" id="KW-1185">Reference proteome</keyword>
<dbReference type="PROSITE" id="PS51186">
    <property type="entry name" value="GNAT"/>
    <property type="match status" value="1"/>
</dbReference>
<dbReference type="Gene3D" id="3.40.630.30">
    <property type="match status" value="1"/>
</dbReference>
<dbReference type="EMBL" id="QRDW01000004">
    <property type="protein sequence ID" value="RED50764.1"/>
    <property type="molecule type" value="Genomic_DNA"/>
</dbReference>
<dbReference type="Proteomes" id="UP000256845">
    <property type="component" value="Unassembled WGS sequence"/>
</dbReference>
<protein>
    <submittedName>
        <fullName evidence="4">L-amino acid N-acyltransferase YncA</fullName>
    </submittedName>
</protein>
<dbReference type="InterPro" id="IPR000182">
    <property type="entry name" value="GNAT_dom"/>
</dbReference>
<accession>A0A3D9HMP9</accession>
<dbReference type="AlphaFoldDB" id="A0A3D9HMP9"/>
<keyword evidence="2 4" id="KW-0012">Acyltransferase</keyword>
<evidence type="ECO:0000313" key="5">
    <source>
        <dbReference type="Proteomes" id="UP000256845"/>
    </source>
</evidence>
<dbReference type="CDD" id="cd04301">
    <property type="entry name" value="NAT_SF"/>
    <property type="match status" value="1"/>
</dbReference>
<dbReference type="PANTHER" id="PTHR43877">
    <property type="entry name" value="AMINOALKYLPHOSPHONATE N-ACETYLTRANSFERASE-RELATED-RELATED"/>
    <property type="match status" value="1"/>
</dbReference>
<dbReference type="SUPFAM" id="SSF55729">
    <property type="entry name" value="Acyl-CoA N-acyltransferases (Nat)"/>
    <property type="match status" value="1"/>
</dbReference>
<dbReference type="OrthoDB" id="9799154at2"/>
<proteinExistence type="predicted"/>
<evidence type="ECO:0000256" key="1">
    <source>
        <dbReference type="ARBA" id="ARBA00022679"/>
    </source>
</evidence>
<evidence type="ECO:0000313" key="4">
    <source>
        <dbReference type="EMBL" id="RED50764.1"/>
    </source>
</evidence>
<reference evidence="4 5" key="1">
    <citation type="submission" date="2018-07" db="EMBL/GenBank/DDBJ databases">
        <title>Genomic Encyclopedia of Type Strains, Phase III (KMG-III): the genomes of soil and plant-associated and newly described type strains.</title>
        <authorList>
            <person name="Whitman W."/>
        </authorList>
    </citation>
    <scope>NUCLEOTIDE SEQUENCE [LARGE SCALE GENOMIC DNA]</scope>
    <source>
        <strain evidence="4 5">CECT 8488</strain>
    </source>
</reference>
<sequence length="160" mass="18018">MIEIRPAVDSDANAIATLWHQGWKDGHHGLVPEDLYKHRTLESFRPRALERVPNCLVAIDADTGQLLGFVSLKGEELDQFFLHADARGTGLAKRLMQAGEDRLRDNGIQRAFLAVVEGNDRAIGFYRKAGWQEVGLIHYKAQIESGSFDMPCLRFEKDLT</sequence>
<evidence type="ECO:0000259" key="3">
    <source>
        <dbReference type="PROSITE" id="PS51186"/>
    </source>
</evidence>
<dbReference type="InterPro" id="IPR016181">
    <property type="entry name" value="Acyl_CoA_acyltransferase"/>
</dbReference>
<dbReference type="PANTHER" id="PTHR43877:SF2">
    <property type="entry name" value="AMINOALKYLPHOSPHONATE N-ACETYLTRANSFERASE-RELATED"/>
    <property type="match status" value="1"/>
</dbReference>
<organism evidence="4 5">
    <name type="scientific">Aestuariispira insulae</name>
    <dbReference type="NCBI Taxonomy" id="1461337"/>
    <lineage>
        <taxon>Bacteria</taxon>
        <taxon>Pseudomonadati</taxon>
        <taxon>Pseudomonadota</taxon>
        <taxon>Alphaproteobacteria</taxon>
        <taxon>Rhodospirillales</taxon>
        <taxon>Kiloniellaceae</taxon>
        <taxon>Aestuariispira</taxon>
    </lineage>
</organism>
<evidence type="ECO:0000256" key="2">
    <source>
        <dbReference type="ARBA" id="ARBA00023315"/>
    </source>
</evidence>
<dbReference type="Pfam" id="PF00583">
    <property type="entry name" value="Acetyltransf_1"/>
    <property type="match status" value="1"/>
</dbReference>
<comment type="caution">
    <text evidence="4">The sequence shown here is derived from an EMBL/GenBank/DDBJ whole genome shotgun (WGS) entry which is preliminary data.</text>
</comment>
<keyword evidence="1 4" id="KW-0808">Transferase</keyword>
<feature type="domain" description="N-acetyltransferase" evidence="3">
    <location>
        <begin position="2"/>
        <end position="160"/>
    </location>
</feature>
<dbReference type="RefSeq" id="WP_115936567.1">
    <property type="nucleotide sequence ID" value="NZ_QRDW01000004.1"/>
</dbReference>